<reference evidence="2" key="1">
    <citation type="submission" date="2018-11" db="EMBL/GenBank/DDBJ databases">
        <authorList>
            <consortium name="Pathogen Informatics"/>
        </authorList>
    </citation>
    <scope>NUCLEOTIDE SEQUENCE</scope>
</reference>
<organism evidence="2 3">
    <name type="scientific">Protopolystoma xenopodis</name>
    <dbReference type="NCBI Taxonomy" id="117903"/>
    <lineage>
        <taxon>Eukaryota</taxon>
        <taxon>Metazoa</taxon>
        <taxon>Spiralia</taxon>
        <taxon>Lophotrochozoa</taxon>
        <taxon>Platyhelminthes</taxon>
        <taxon>Monogenea</taxon>
        <taxon>Polyopisthocotylea</taxon>
        <taxon>Polystomatidea</taxon>
        <taxon>Polystomatidae</taxon>
        <taxon>Protopolystoma</taxon>
    </lineage>
</organism>
<feature type="chain" id="PRO_5018715917" description="Secreted protein" evidence="1">
    <location>
        <begin position="28"/>
        <end position="82"/>
    </location>
</feature>
<gene>
    <name evidence="2" type="ORF">PXEA_LOCUS193</name>
</gene>
<dbReference type="AlphaFoldDB" id="A0A3S5AWD4"/>
<keyword evidence="1" id="KW-0732">Signal</keyword>
<comment type="caution">
    <text evidence="2">The sequence shown here is derived from an EMBL/GenBank/DDBJ whole genome shotgun (WGS) entry which is preliminary data.</text>
</comment>
<dbReference type="EMBL" id="CAAALY010000346">
    <property type="protein sequence ID" value="VEL06753.1"/>
    <property type="molecule type" value="Genomic_DNA"/>
</dbReference>
<feature type="signal peptide" evidence="1">
    <location>
        <begin position="1"/>
        <end position="27"/>
    </location>
</feature>
<evidence type="ECO:0000313" key="3">
    <source>
        <dbReference type="Proteomes" id="UP000784294"/>
    </source>
</evidence>
<dbReference type="Proteomes" id="UP000784294">
    <property type="component" value="Unassembled WGS sequence"/>
</dbReference>
<accession>A0A3S5AWD4</accession>
<keyword evidence="3" id="KW-1185">Reference proteome</keyword>
<evidence type="ECO:0008006" key="4">
    <source>
        <dbReference type="Google" id="ProtNLM"/>
    </source>
</evidence>
<evidence type="ECO:0000313" key="2">
    <source>
        <dbReference type="EMBL" id="VEL06753.1"/>
    </source>
</evidence>
<protein>
    <recommendedName>
        <fullName evidence="4">Secreted protein</fullName>
    </recommendedName>
</protein>
<proteinExistence type="predicted"/>
<sequence>MLVFMGMVPRPLLQLVVFTTMAKAAITEHGQAVSREWTRHFCGRPSPLVLGANTNRFNLDLADGDPFLYPFYVVVAVSYLFW</sequence>
<evidence type="ECO:0000256" key="1">
    <source>
        <dbReference type="SAM" id="SignalP"/>
    </source>
</evidence>
<name>A0A3S5AWD4_9PLAT</name>